<feature type="transmembrane region" description="Helical" evidence="1">
    <location>
        <begin position="126"/>
        <end position="145"/>
    </location>
</feature>
<evidence type="ECO:0000313" key="4">
    <source>
        <dbReference type="Proteomes" id="UP000256845"/>
    </source>
</evidence>
<dbReference type="RefSeq" id="WP_115934776.1">
    <property type="nucleotide sequence ID" value="NZ_QRDW01000001.1"/>
</dbReference>
<dbReference type="Pfam" id="PF00892">
    <property type="entry name" value="EamA"/>
    <property type="match status" value="1"/>
</dbReference>
<feature type="transmembrane region" description="Helical" evidence="1">
    <location>
        <begin position="96"/>
        <end position="114"/>
    </location>
</feature>
<dbReference type="Proteomes" id="UP000256845">
    <property type="component" value="Unassembled WGS sequence"/>
</dbReference>
<sequence>MAGTENHHGLGVVLVLLSALAFSLAGIFTKLIEADSITIACWRGLFGFLAIVMFLWIRTGRNPVKSMRALGWRGWCLATVGALASLAFISAFKMTYVANVAIIYATAPFIAGLLEWGLLRRTMRPSVMLAAAVSIVGIIIMADGSGSFDRLAGDGMAVLMTIGMALFMVLVRVFRDTPVVLAGGVSGLQLFLVGWLLVSPLQVGGRDIGLLILFGLVFAMASVFLIEGTKRIAASESGLLGAAETPFAILFAGLILAEWPPLQSLAGGSLVMLSVAAFAVRDWIRSRSREGWLAGG</sequence>
<keyword evidence="1" id="KW-0472">Membrane</keyword>
<evidence type="ECO:0000256" key="1">
    <source>
        <dbReference type="SAM" id="Phobius"/>
    </source>
</evidence>
<feature type="transmembrane region" description="Helical" evidence="1">
    <location>
        <begin position="37"/>
        <end position="57"/>
    </location>
</feature>
<dbReference type="InterPro" id="IPR037185">
    <property type="entry name" value="EmrE-like"/>
</dbReference>
<name>A0A3D9HXM7_9PROT</name>
<keyword evidence="1" id="KW-0812">Transmembrane</keyword>
<dbReference type="SUPFAM" id="SSF103481">
    <property type="entry name" value="Multidrug resistance efflux transporter EmrE"/>
    <property type="match status" value="2"/>
</dbReference>
<proteinExistence type="predicted"/>
<dbReference type="PANTHER" id="PTHR22911:SF135">
    <property type="entry name" value="BLR4310 PROTEIN"/>
    <property type="match status" value="1"/>
</dbReference>
<protein>
    <submittedName>
        <fullName evidence="3">EamA domain-containing membrane protein RarD</fullName>
    </submittedName>
</protein>
<comment type="caution">
    <text evidence="3">The sequence shown here is derived from an EMBL/GenBank/DDBJ whole genome shotgun (WGS) entry which is preliminary data.</text>
</comment>
<reference evidence="3 4" key="1">
    <citation type="submission" date="2018-07" db="EMBL/GenBank/DDBJ databases">
        <title>Genomic Encyclopedia of Type Strains, Phase III (KMG-III): the genomes of soil and plant-associated and newly described type strains.</title>
        <authorList>
            <person name="Whitman W."/>
        </authorList>
    </citation>
    <scope>NUCLEOTIDE SEQUENCE [LARGE SCALE GENOMIC DNA]</scope>
    <source>
        <strain evidence="3 4">CECT 8488</strain>
    </source>
</reference>
<dbReference type="InterPro" id="IPR000620">
    <property type="entry name" value="EamA_dom"/>
</dbReference>
<dbReference type="OrthoDB" id="8690132at2"/>
<feature type="transmembrane region" description="Helical" evidence="1">
    <location>
        <begin position="151"/>
        <end position="171"/>
    </location>
</feature>
<keyword evidence="1" id="KW-1133">Transmembrane helix</keyword>
<dbReference type="GO" id="GO:0016020">
    <property type="term" value="C:membrane"/>
    <property type="evidence" value="ECO:0007669"/>
    <property type="project" value="InterPro"/>
</dbReference>
<accession>A0A3D9HXM7</accession>
<feature type="transmembrane region" description="Helical" evidence="1">
    <location>
        <begin position="12"/>
        <end position="31"/>
    </location>
</feature>
<dbReference type="EMBL" id="QRDW01000001">
    <property type="protein sequence ID" value="RED53656.1"/>
    <property type="molecule type" value="Genomic_DNA"/>
</dbReference>
<feature type="transmembrane region" description="Helical" evidence="1">
    <location>
        <begin position="262"/>
        <end position="280"/>
    </location>
</feature>
<dbReference type="AlphaFoldDB" id="A0A3D9HXM7"/>
<organism evidence="3 4">
    <name type="scientific">Aestuariispira insulae</name>
    <dbReference type="NCBI Taxonomy" id="1461337"/>
    <lineage>
        <taxon>Bacteria</taxon>
        <taxon>Pseudomonadati</taxon>
        <taxon>Pseudomonadota</taxon>
        <taxon>Alphaproteobacteria</taxon>
        <taxon>Rhodospirillales</taxon>
        <taxon>Kiloniellaceae</taxon>
        <taxon>Aestuariispira</taxon>
    </lineage>
</organism>
<dbReference type="PANTHER" id="PTHR22911">
    <property type="entry name" value="ACYL-MALONYL CONDENSING ENZYME-RELATED"/>
    <property type="match status" value="1"/>
</dbReference>
<gene>
    <name evidence="3" type="ORF">DFP90_101448</name>
</gene>
<feature type="transmembrane region" description="Helical" evidence="1">
    <location>
        <begin position="178"/>
        <end position="196"/>
    </location>
</feature>
<keyword evidence="4" id="KW-1185">Reference proteome</keyword>
<feature type="transmembrane region" description="Helical" evidence="1">
    <location>
        <begin position="69"/>
        <end position="90"/>
    </location>
</feature>
<feature type="transmembrane region" description="Helical" evidence="1">
    <location>
        <begin position="208"/>
        <end position="226"/>
    </location>
</feature>
<feature type="domain" description="EamA" evidence="2">
    <location>
        <begin position="10"/>
        <end position="141"/>
    </location>
</feature>
<evidence type="ECO:0000313" key="3">
    <source>
        <dbReference type="EMBL" id="RED53656.1"/>
    </source>
</evidence>
<feature type="transmembrane region" description="Helical" evidence="1">
    <location>
        <begin position="238"/>
        <end position="256"/>
    </location>
</feature>
<evidence type="ECO:0000259" key="2">
    <source>
        <dbReference type="Pfam" id="PF00892"/>
    </source>
</evidence>